<dbReference type="CDD" id="cd17546">
    <property type="entry name" value="REC_hyHK_CKI1_RcsC-like"/>
    <property type="match status" value="1"/>
</dbReference>
<dbReference type="InterPro" id="IPR011006">
    <property type="entry name" value="CheY-like_superfamily"/>
</dbReference>
<proteinExistence type="predicted"/>
<dbReference type="RefSeq" id="WP_090648521.1">
    <property type="nucleotide sequence ID" value="NZ_CBCRYE010000002.1"/>
</dbReference>
<evidence type="ECO:0000256" key="2">
    <source>
        <dbReference type="ARBA" id="ARBA00012438"/>
    </source>
</evidence>
<dbReference type="Pfam" id="PF00072">
    <property type="entry name" value="Response_reg"/>
    <property type="match status" value="1"/>
</dbReference>
<dbReference type="SMART" id="SM00448">
    <property type="entry name" value="REC"/>
    <property type="match status" value="1"/>
</dbReference>
<dbReference type="InterPro" id="IPR003661">
    <property type="entry name" value="HisK_dim/P_dom"/>
</dbReference>
<dbReference type="Gene3D" id="3.40.50.2300">
    <property type="match status" value="1"/>
</dbReference>
<evidence type="ECO:0000256" key="6">
    <source>
        <dbReference type="ARBA" id="ARBA00022777"/>
    </source>
</evidence>
<dbReference type="PANTHER" id="PTHR45339:SF1">
    <property type="entry name" value="HYBRID SIGNAL TRANSDUCTION HISTIDINE KINASE J"/>
    <property type="match status" value="1"/>
</dbReference>
<organism evidence="14 15">
    <name type="scientific">Asticcacaulis taihuensis</name>
    <dbReference type="NCBI Taxonomy" id="260084"/>
    <lineage>
        <taxon>Bacteria</taxon>
        <taxon>Pseudomonadati</taxon>
        <taxon>Pseudomonadota</taxon>
        <taxon>Alphaproteobacteria</taxon>
        <taxon>Caulobacterales</taxon>
        <taxon>Caulobacteraceae</taxon>
        <taxon>Asticcacaulis</taxon>
    </lineage>
</organism>
<accession>A0A1G4SC88</accession>
<gene>
    <name evidence="14" type="ORF">SAMN02927928_2536</name>
</gene>
<dbReference type="PRINTS" id="PR00344">
    <property type="entry name" value="BCTRLSENSOR"/>
</dbReference>
<dbReference type="InterPro" id="IPR003594">
    <property type="entry name" value="HATPase_dom"/>
</dbReference>
<dbReference type="SUPFAM" id="SSF47384">
    <property type="entry name" value="Homodimeric domain of signal transducing histidine kinase"/>
    <property type="match status" value="1"/>
</dbReference>
<dbReference type="FunFam" id="1.10.287.130:FF:000002">
    <property type="entry name" value="Two-component osmosensing histidine kinase"/>
    <property type="match status" value="1"/>
</dbReference>
<dbReference type="Pfam" id="PF02518">
    <property type="entry name" value="HATPase_c"/>
    <property type="match status" value="1"/>
</dbReference>
<dbReference type="GO" id="GO:0005524">
    <property type="term" value="F:ATP binding"/>
    <property type="evidence" value="ECO:0007669"/>
    <property type="project" value="UniProtKB-KW"/>
</dbReference>
<dbReference type="InterPro" id="IPR036097">
    <property type="entry name" value="HisK_dim/P_sf"/>
</dbReference>
<evidence type="ECO:0000259" key="13">
    <source>
        <dbReference type="PROSITE" id="PS50110"/>
    </source>
</evidence>
<evidence type="ECO:0000313" key="14">
    <source>
        <dbReference type="EMBL" id="SCW66557.1"/>
    </source>
</evidence>
<dbReference type="AlphaFoldDB" id="A0A1G4SC88"/>
<name>A0A1G4SC88_9CAUL</name>
<keyword evidence="7" id="KW-0067">ATP-binding</keyword>
<dbReference type="CDD" id="cd00082">
    <property type="entry name" value="HisKA"/>
    <property type="match status" value="1"/>
</dbReference>
<feature type="domain" description="Histidine kinase" evidence="12">
    <location>
        <begin position="169"/>
        <end position="389"/>
    </location>
</feature>
<feature type="modified residue" description="4-aspartylphosphate" evidence="11">
    <location>
        <position position="460"/>
    </location>
</feature>
<evidence type="ECO:0000256" key="5">
    <source>
        <dbReference type="ARBA" id="ARBA00022741"/>
    </source>
</evidence>
<dbReference type="InterPro" id="IPR004358">
    <property type="entry name" value="Sig_transdc_His_kin-like_C"/>
</dbReference>
<dbReference type="EC" id="2.7.13.3" evidence="2"/>
<evidence type="ECO:0000256" key="3">
    <source>
        <dbReference type="ARBA" id="ARBA00022553"/>
    </source>
</evidence>
<dbReference type="FunFam" id="3.30.565.10:FF:000010">
    <property type="entry name" value="Sensor histidine kinase RcsC"/>
    <property type="match status" value="1"/>
</dbReference>
<evidence type="ECO:0000256" key="11">
    <source>
        <dbReference type="PROSITE-ProRule" id="PRU00169"/>
    </source>
</evidence>
<evidence type="ECO:0000256" key="4">
    <source>
        <dbReference type="ARBA" id="ARBA00022679"/>
    </source>
</evidence>
<dbReference type="InterPro" id="IPR005467">
    <property type="entry name" value="His_kinase_dom"/>
</dbReference>
<dbReference type="PROSITE" id="PS50109">
    <property type="entry name" value="HIS_KIN"/>
    <property type="match status" value="1"/>
</dbReference>
<comment type="catalytic activity">
    <reaction evidence="1">
        <text>ATP + protein L-histidine = ADP + protein N-phospho-L-histidine.</text>
        <dbReference type="EC" id="2.7.13.3"/>
    </reaction>
</comment>
<evidence type="ECO:0000256" key="7">
    <source>
        <dbReference type="ARBA" id="ARBA00022840"/>
    </source>
</evidence>
<keyword evidence="4" id="KW-0808">Transferase</keyword>
<dbReference type="Pfam" id="PF00512">
    <property type="entry name" value="HisKA"/>
    <property type="match status" value="1"/>
</dbReference>
<keyword evidence="5" id="KW-0547">Nucleotide-binding</keyword>
<protein>
    <recommendedName>
        <fullName evidence="10">Sensory/regulatory protein RpfC</fullName>
        <ecNumber evidence="2">2.7.13.3</ecNumber>
    </recommendedName>
</protein>
<dbReference type="OrthoDB" id="7333841at2"/>
<feature type="domain" description="Response regulatory" evidence="13">
    <location>
        <begin position="411"/>
        <end position="528"/>
    </location>
</feature>
<dbReference type="PROSITE" id="PS50110">
    <property type="entry name" value="RESPONSE_REGULATORY"/>
    <property type="match status" value="1"/>
</dbReference>
<keyword evidence="6 14" id="KW-0418">Kinase</keyword>
<evidence type="ECO:0000313" key="15">
    <source>
        <dbReference type="Proteomes" id="UP000199150"/>
    </source>
</evidence>
<dbReference type="Gene3D" id="3.30.565.10">
    <property type="entry name" value="Histidine kinase-like ATPase, C-terminal domain"/>
    <property type="match status" value="1"/>
</dbReference>
<dbReference type="InterPro" id="IPR036890">
    <property type="entry name" value="HATPase_C_sf"/>
</dbReference>
<dbReference type="GO" id="GO:0000155">
    <property type="term" value="F:phosphorelay sensor kinase activity"/>
    <property type="evidence" value="ECO:0007669"/>
    <property type="project" value="InterPro"/>
</dbReference>
<keyword evidence="8" id="KW-0902">Two-component regulatory system</keyword>
<evidence type="ECO:0000256" key="8">
    <source>
        <dbReference type="ARBA" id="ARBA00023012"/>
    </source>
</evidence>
<dbReference type="SUPFAM" id="SSF52172">
    <property type="entry name" value="CheY-like"/>
    <property type="match status" value="2"/>
</dbReference>
<dbReference type="PANTHER" id="PTHR45339">
    <property type="entry name" value="HYBRID SIGNAL TRANSDUCTION HISTIDINE KINASE J"/>
    <property type="match status" value="1"/>
</dbReference>
<dbReference type="SMART" id="SM00388">
    <property type="entry name" value="HisKA"/>
    <property type="match status" value="1"/>
</dbReference>
<dbReference type="EMBL" id="FMTS01000004">
    <property type="protein sequence ID" value="SCW66557.1"/>
    <property type="molecule type" value="Genomic_DNA"/>
</dbReference>
<keyword evidence="15" id="KW-1185">Reference proteome</keyword>
<evidence type="ECO:0000256" key="10">
    <source>
        <dbReference type="ARBA" id="ARBA00068150"/>
    </source>
</evidence>
<evidence type="ECO:0000259" key="12">
    <source>
        <dbReference type="PROSITE" id="PS50109"/>
    </source>
</evidence>
<dbReference type="SUPFAM" id="SSF55874">
    <property type="entry name" value="ATPase domain of HSP90 chaperone/DNA topoisomerase II/histidine kinase"/>
    <property type="match status" value="1"/>
</dbReference>
<dbReference type="STRING" id="260084.SAMN02927928_2536"/>
<dbReference type="CDD" id="cd16922">
    <property type="entry name" value="HATPase_EvgS-ArcB-TorS-like"/>
    <property type="match status" value="1"/>
</dbReference>
<sequence length="532" mass="57804">MTEEAESRVLILPPTARDGAITADLLGREGVSALICRDIIQLCAEMQAGAAALILAQEYVLADRGKRLQDTLEKQEDWSDIPIILLTPPGQDSQSILKELEAIGHMTLIKRPVQLSNFMSTIRSALRDRDRQYGIRDFLQERTRQADIMKVATEKANAANVAKSEFLANMSHEIRTPMNAILGLSTILARSSPLTANQRKYIETLSTSGESLLMLINDLLDISKIEASGIEIETVPFRLDRLLEDMVSVSSVKASEKHLSLTVNIDNVRGKWFAGDPTRIHQVLSNLCSNAIKFTDKGAIVIETLRPDDGGDRLSITVSDSGIGIAPEKLEKIFDKFTQADSTISRKFGGTGLGLAISKTLAELMAGSLTVYSTPGAGSCFTFNLALPEVAPAEPAAVTEVASPGRSGKGRVLLVEDYPPNVLVAKTFLEMFGYEVDLAVDGASAVYMADSLRYAIILMDIQMPEMDGFEATRLIRRSGRPNAETPIIGMTAHALDGIREKCLAAGMNEYLSKPFAPADLESRLGQFTAQSL</sequence>
<evidence type="ECO:0000256" key="1">
    <source>
        <dbReference type="ARBA" id="ARBA00000085"/>
    </source>
</evidence>
<dbReference type="InterPro" id="IPR001789">
    <property type="entry name" value="Sig_transdc_resp-reg_receiver"/>
</dbReference>
<keyword evidence="3 11" id="KW-0597">Phosphoprotein</keyword>
<evidence type="ECO:0000256" key="9">
    <source>
        <dbReference type="ARBA" id="ARBA00064003"/>
    </source>
</evidence>
<dbReference type="Proteomes" id="UP000199150">
    <property type="component" value="Unassembled WGS sequence"/>
</dbReference>
<comment type="subunit">
    <text evidence="9">At low DSF concentrations, interacts with RpfF.</text>
</comment>
<reference evidence="15" key="1">
    <citation type="submission" date="2016-10" db="EMBL/GenBank/DDBJ databases">
        <authorList>
            <person name="Varghese N."/>
            <person name="Submissions S."/>
        </authorList>
    </citation>
    <scope>NUCLEOTIDE SEQUENCE [LARGE SCALE GENOMIC DNA]</scope>
    <source>
        <strain evidence="15">CGMCC 1.3431</strain>
    </source>
</reference>
<dbReference type="Gene3D" id="1.10.287.130">
    <property type="match status" value="1"/>
</dbReference>
<dbReference type="SMART" id="SM00387">
    <property type="entry name" value="HATPase_c"/>
    <property type="match status" value="1"/>
</dbReference>